<dbReference type="EMBL" id="BAABJZ010000098">
    <property type="protein sequence ID" value="GAA4897097.1"/>
    <property type="molecule type" value="Genomic_DNA"/>
</dbReference>
<dbReference type="RefSeq" id="WP_345336560.1">
    <property type="nucleotide sequence ID" value="NZ_BAABJZ010000098.1"/>
</dbReference>
<keyword evidence="1" id="KW-0732">Signal</keyword>
<feature type="signal peptide" evidence="1">
    <location>
        <begin position="1"/>
        <end position="22"/>
    </location>
</feature>
<keyword evidence="4" id="KW-1185">Reference proteome</keyword>
<organism evidence="3 4">
    <name type="scientific">Ferrimonas pelagia</name>
    <dbReference type="NCBI Taxonomy" id="1177826"/>
    <lineage>
        <taxon>Bacteria</taxon>
        <taxon>Pseudomonadati</taxon>
        <taxon>Pseudomonadota</taxon>
        <taxon>Gammaproteobacteria</taxon>
        <taxon>Alteromonadales</taxon>
        <taxon>Ferrimonadaceae</taxon>
        <taxon>Ferrimonas</taxon>
    </lineage>
</organism>
<reference evidence="4" key="1">
    <citation type="journal article" date="2019" name="Int. J. Syst. Evol. Microbiol.">
        <title>The Global Catalogue of Microorganisms (GCM) 10K type strain sequencing project: providing services to taxonomists for standard genome sequencing and annotation.</title>
        <authorList>
            <consortium name="The Broad Institute Genomics Platform"/>
            <consortium name="The Broad Institute Genome Sequencing Center for Infectious Disease"/>
            <person name="Wu L."/>
            <person name="Ma J."/>
        </authorList>
    </citation>
    <scope>NUCLEOTIDE SEQUENCE [LARGE SCALE GENOMIC DNA]</scope>
    <source>
        <strain evidence="4">JCM 18401</strain>
    </source>
</reference>
<gene>
    <name evidence="3" type="ORF">GCM10023333_32980</name>
</gene>
<dbReference type="Proteomes" id="UP001499988">
    <property type="component" value="Unassembled WGS sequence"/>
</dbReference>
<dbReference type="InterPro" id="IPR025164">
    <property type="entry name" value="Toastrack_DUF4097"/>
</dbReference>
<sequence length="314" mass="34059">MKTRILTLLLLLSSLSSLSALAQSIDQTLSWPEPRPILIEVPRGELTLVGRDSDAVQIQGQLDKEASEFLFVEQADQLLIKVILPQNWQNQDAADHSKLTIRLPSRAEVRLKSVSTDLTASALTRLESTTVSGDLSLNDSQGDFRLTSVSGDIELTQVGSQIWAESVSGDIEVQDAQGKLKLKSVSGDMTLARVSGMFELESVSGEITAEIDALEALKGRSVSGDLTLEWQTAQPEFVLSADSVSGDIQLSTAPTPPYRVMANTGPGGKITNRWSQEQPIVSKYGRNQSLQLNQAQPDRIIKLNTVSGTLGLYK</sequence>
<comment type="caution">
    <text evidence="3">The sequence shown here is derived from an EMBL/GenBank/DDBJ whole genome shotgun (WGS) entry which is preliminary data.</text>
</comment>
<evidence type="ECO:0000313" key="3">
    <source>
        <dbReference type="EMBL" id="GAA4897097.1"/>
    </source>
</evidence>
<feature type="domain" description="DUF4097" evidence="2">
    <location>
        <begin position="51"/>
        <end position="251"/>
    </location>
</feature>
<name>A0ABP9F9S3_9GAMM</name>
<proteinExistence type="predicted"/>
<feature type="chain" id="PRO_5047281141" evidence="1">
    <location>
        <begin position="23"/>
        <end position="314"/>
    </location>
</feature>
<evidence type="ECO:0000313" key="4">
    <source>
        <dbReference type="Proteomes" id="UP001499988"/>
    </source>
</evidence>
<accession>A0ABP9F9S3</accession>
<evidence type="ECO:0000259" key="2">
    <source>
        <dbReference type="Pfam" id="PF13349"/>
    </source>
</evidence>
<evidence type="ECO:0000256" key="1">
    <source>
        <dbReference type="SAM" id="SignalP"/>
    </source>
</evidence>
<dbReference type="Pfam" id="PF13349">
    <property type="entry name" value="DUF4097"/>
    <property type="match status" value="1"/>
</dbReference>
<protein>
    <submittedName>
        <fullName evidence="3">DUF4097 family beta strand repeat-containing protein</fullName>
    </submittedName>
</protein>